<dbReference type="Gene3D" id="1.25.40.10">
    <property type="entry name" value="Tetratricopeptide repeat domain"/>
    <property type="match status" value="1"/>
</dbReference>
<dbReference type="InterPro" id="IPR019734">
    <property type="entry name" value="TPR_rpt"/>
</dbReference>
<dbReference type="EMBL" id="CDMY01000329">
    <property type="protein sequence ID" value="CEM02542.1"/>
    <property type="molecule type" value="Genomic_DNA"/>
</dbReference>
<proteinExistence type="predicted"/>
<dbReference type="InterPro" id="IPR046357">
    <property type="entry name" value="PPIase_dom_sf"/>
</dbReference>
<dbReference type="Proteomes" id="UP000041254">
    <property type="component" value="Unassembled WGS sequence"/>
</dbReference>
<feature type="repeat" description="TPR" evidence="1">
    <location>
        <begin position="732"/>
        <end position="765"/>
    </location>
</feature>
<feature type="region of interest" description="Disordered" evidence="2">
    <location>
        <begin position="622"/>
        <end position="655"/>
    </location>
</feature>
<evidence type="ECO:0000313" key="4">
    <source>
        <dbReference type="Proteomes" id="UP000041254"/>
    </source>
</evidence>
<feature type="compositionally biased region" description="Pro residues" evidence="2">
    <location>
        <begin position="639"/>
        <end position="648"/>
    </location>
</feature>
<organism evidence="3 4">
    <name type="scientific">Vitrella brassicaformis (strain CCMP3155)</name>
    <dbReference type="NCBI Taxonomy" id="1169540"/>
    <lineage>
        <taxon>Eukaryota</taxon>
        <taxon>Sar</taxon>
        <taxon>Alveolata</taxon>
        <taxon>Colpodellida</taxon>
        <taxon>Vitrellaceae</taxon>
        <taxon>Vitrella</taxon>
    </lineage>
</organism>
<dbReference type="VEuPathDB" id="CryptoDB:Vbra_20928"/>
<dbReference type="InParanoid" id="A0A0G4EVT9"/>
<accession>A0A0G4EVT9</accession>
<feature type="region of interest" description="Disordered" evidence="2">
    <location>
        <begin position="401"/>
        <end position="426"/>
    </location>
</feature>
<evidence type="ECO:0000256" key="1">
    <source>
        <dbReference type="PROSITE-ProRule" id="PRU00339"/>
    </source>
</evidence>
<evidence type="ECO:0000313" key="3">
    <source>
        <dbReference type="EMBL" id="CEM02542.1"/>
    </source>
</evidence>
<dbReference type="PROSITE" id="PS50005">
    <property type="entry name" value="TPR"/>
    <property type="match status" value="1"/>
</dbReference>
<feature type="compositionally biased region" description="Basic residues" evidence="2">
    <location>
        <begin position="410"/>
        <end position="420"/>
    </location>
</feature>
<dbReference type="PANTHER" id="PTHR46512">
    <property type="entry name" value="PEPTIDYLPROLYL ISOMERASE"/>
    <property type="match status" value="1"/>
</dbReference>
<protein>
    <submittedName>
        <fullName evidence="3">Uncharacterized protein</fullName>
    </submittedName>
</protein>
<dbReference type="SUPFAM" id="SSF48452">
    <property type="entry name" value="TPR-like"/>
    <property type="match status" value="1"/>
</dbReference>
<dbReference type="InterPro" id="IPR050754">
    <property type="entry name" value="FKBP4/5/8-like"/>
</dbReference>
<dbReference type="Gene3D" id="3.10.50.40">
    <property type="match status" value="1"/>
</dbReference>
<gene>
    <name evidence="3" type="ORF">Vbra_20928</name>
</gene>
<dbReference type="GO" id="GO:0003755">
    <property type="term" value="F:peptidyl-prolyl cis-trans isomerase activity"/>
    <property type="evidence" value="ECO:0007669"/>
    <property type="project" value="InterPro"/>
</dbReference>
<dbReference type="OrthoDB" id="433738at2759"/>
<dbReference type="AlphaFoldDB" id="A0A0G4EVT9"/>
<feature type="region of interest" description="Disordered" evidence="2">
    <location>
        <begin position="1"/>
        <end position="27"/>
    </location>
</feature>
<dbReference type="STRING" id="1169540.A0A0G4EVT9"/>
<keyword evidence="4" id="KW-1185">Reference proteome</keyword>
<feature type="region of interest" description="Disordered" evidence="2">
    <location>
        <begin position="247"/>
        <end position="282"/>
    </location>
</feature>
<dbReference type="InterPro" id="IPR011990">
    <property type="entry name" value="TPR-like_helical_dom_sf"/>
</dbReference>
<reference evidence="3 4" key="1">
    <citation type="submission" date="2014-11" db="EMBL/GenBank/DDBJ databases">
        <authorList>
            <person name="Zhu J."/>
            <person name="Qi W."/>
            <person name="Song R."/>
        </authorList>
    </citation>
    <scope>NUCLEOTIDE SEQUENCE [LARGE SCALE GENOMIC DNA]</scope>
</reference>
<evidence type="ECO:0000256" key="2">
    <source>
        <dbReference type="SAM" id="MobiDB-lite"/>
    </source>
</evidence>
<keyword evidence="1" id="KW-0802">TPR repeat</keyword>
<dbReference type="OMA" id="DETIHRC"/>
<name>A0A0G4EVT9_VITBC</name>
<feature type="compositionally biased region" description="Basic and acidic residues" evidence="2">
    <location>
        <begin position="1"/>
        <end position="15"/>
    </location>
</feature>
<sequence>MSDHGDSDAPVHDWNSDDEPPSDSVGDTVALTADLKCLKKLTKTGMGLEQPGWGDEVLVRVQSTRERPPVGEGENAADTAAVNGTDETIHRCHLAPDGELPYAVALGVRLMKRGEVAEIRCIDSYTISGDQVHSSGLHGEVFRTNRNSRRLVTHRNRLASGRQAETVLDEELRNGTAVTRYHVQLVNMASVLVLTEDRCVIKKILRKGSGWASPRFWDTVTFRVEDGSSLLEDGQVWSLPSPADVQATGITKRPITRMEQTDDDEDGDTNDQGNNDAITCPLSEGQVPYKGLARVLSSMKKQEKALVLLHSQQALPATTATDANPPLPSPSDASPSRVVIIELLDWKKRDRIDIPSPIVPGESMGSISRVEVTPAHPAAASQQPVELGCRVRVFVSFRRLSGDGSPSRPSRTKSSRHTKRRADEVAEEDTFTSAFCPLRAVPMDDDTSAESVQAALDRCTADREPLCVEWTVGYHQVPLVVDCAVKTLRSGHRALFSGEAQLLHVAGPLPSQSNIALMGQGEDGRWREIGVVAFDESLIRAADKKGEVEWDLELMQISNREMDQWALEESARIDKARQFKEMGNDLMQHQRWVSAREAYQLALDYCRFLDVYKSLLNSHQDADYGRPIPPPAASTSAPLPSPPQPPPEDTSSSNDAATVYRRGTSTDSTETLSTTVANLSIPYEKSGVSEPSKAKFFSSLHLNLALVALKLGGSRECVTHCDKAIKLDPDNTKALYRKGMACQQLSLFGEAVGVLERAAEMEPQDAAIKSALKSAKADQQRARQQEKRMFGGMFA</sequence>
<dbReference type="SMART" id="SM00028">
    <property type="entry name" value="TPR"/>
    <property type="match status" value="3"/>
</dbReference>